<sequence length="96" mass="10592">MRRMVLALAVMASASAAHAQPRPMTPAMSCDQARGLVFSRGAVVLGTGAYTYDRYVRGRGFCEINEVTEPAFVPTRDTPQCPVGYRCRDLDLFFND</sequence>
<evidence type="ECO:0000256" key="1">
    <source>
        <dbReference type="SAM" id="SignalP"/>
    </source>
</evidence>
<reference evidence="2 3" key="1">
    <citation type="submission" date="2020-01" db="EMBL/GenBank/DDBJ databases">
        <title>Microvirga sp. nov., an arsenate reduction bacterium isolated from Tibet hotspring sediments.</title>
        <authorList>
            <person name="Yuan C.-G."/>
        </authorList>
    </citation>
    <scope>NUCLEOTIDE SEQUENCE [LARGE SCALE GENOMIC DNA]</scope>
    <source>
        <strain evidence="2 3">SYSU G3D203</strain>
    </source>
</reference>
<organism evidence="2 3">
    <name type="scientific">Microvirga arsenatis</name>
    <dbReference type="NCBI Taxonomy" id="2692265"/>
    <lineage>
        <taxon>Bacteria</taxon>
        <taxon>Pseudomonadati</taxon>
        <taxon>Pseudomonadota</taxon>
        <taxon>Alphaproteobacteria</taxon>
        <taxon>Hyphomicrobiales</taxon>
        <taxon>Methylobacteriaceae</taxon>
        <taxon>Microvirga</taxon>
    </lineage>
</organism>
<keyword evidence="1" id="KW-0732">Signal</keyword>
<dbReference type="Proteomes" id="UP000818323">
    <property type="component" value="Unassembled WGS sequence"/>
</dbReference>
<accession>A0ABW9Z0T5</accession>
<comment type="caution">
    <text evidence="2">The sequence shown here is derived from an EMBL/GenBank/DDBJ whole genome shotgun (WGS) entry which is preliminary data.</text>
</comment>
<gene>
    <name evidence="2" type="ORF">GR303_16975</name>
</gene>
<feature type="chain" id="PRO_5046284627" description="Secreted protein" evidence="1">
    <location>
        <begin position="20"/>
        <end position="96"/>
    </location>
</feature>
<dbReference type="RefSeq" id="WP_161724156.1">
    <property type="nucleotide sequence ID" value="NZ_JAAAXI010000012.1"/>
</dbReference>
<name>A0ABW9Z0T5_9HYPH</name>
<keyword evidence="3" id="KW-1185">Reference proteome</keyword>
<protein>
    <recommendedName>
        <fullName evidence="4">Secreted protein</fullName>
    </recommendedName>
</protein>
<evidence type="ECO:0000313" key="2">
    <source>
        <dbReference type="EMBL" id="NBJ26045.1"/>
    </source>
</evidence>
<proteinExistence type="predicted"/>
<evidence type="ECO:0000313" key="3">
    <source>
        <dbReference type="Proteomes" id="UP000818323"/>
    </source>
</evidence>
<feature type="signal peptide" evidence="1">
    <location>
        <begin position="1"/>
        <end position="19"/>
    </location>
</feature>
<evidence type="ECO:0008006" key="4">
    <source>
        <dbReference type="Google" id="ProtNLM"/>
    </source>
</evidence>
<dbReference type="EMBL" id="JAAAXJ010000010">
    <property type="protein sequence ID" value="NBJ26045.1"/>
    <property type="molecule type" value="Genomic_DNA"/>
</dbReference>